<evidence type="ECO:0000313" key="4">
    <source>
        <dbReference type="Proteomes" id="UP000816034"/>
    </source>
</evidence>
<dbReference type="InterPro" id="IPR047831">
    <property type="entry name" value="GPR180/TMEM145"/>
</dbReference>
<comment type="caution">
    <text evidence="3">The sequence shown here is derived from an EMBL/GenBank/DDBJ whole genome shotgun (WGS) entry which is preliminary data.</text>
</comment>
<feature type="transmembrane region" description="Helical" evidence="1">
    <location>
        <begin position="222"/>
        <end position="240"/>
    </location>
</feature>
<dbReference type="Pfam" id="PF10192">
    <property type="entry name" value="GPR180-TMEM145_TM"/>
    <property type="match status" value="1"/>
</dbReference>
<accession>A0AA88KFF8</accession>
<keyword evidence="1" id="KW-0812">Transmembrane</keyword>
<dbReference type="GeneID" id="68100864"/>
<dbReference type="AlphaFoldDB" id="A0AA88KFF8"/>
<keyword evidence="1" id="KW-1133">Transmembrane helix</keyword>
<name>A0AA88KFF8_NAELO</name>
<feature type="transmembrane region" description="Helical" evidence="1">
    <location>
        <begin position="293"/>
        <end position="315"/>
    </location>
</feature>
<organism evidence="3 4">
    <name type="scientific">Naegleria lovaniensis</name>
    <name type="common">Amoeba</name>
    <dbReference type="NCBI Taxonomy" id="51637"/>
    <lineage>
        <taxon>Eukaryota</taxon>
        <taxon>Discoba</taxon>
        <taxon>Heterolobosea</taxon>
        <taxon>Tetramitia</taxon>
        <taxon>Eutetramitia</taxon>
        <taxon>Vahlkampfiidae</taxon>
        <taxon>Naegleria</taxon>
    </lineage>
</organism>
<keyword evidence="4" id="KW-1185">Reference proteome</keyword>
<sequence length="446" mass="51295">MMKSFHSFWSIAVLAALALLMIVGTVPTFSKLTTFTFEKQALNHKWLYLDAFVFDNLGGNASSGHISWQFKNIQKQDPTALKNLAFSLYDDEDNSWPAVWKFINQFNGVLSVENCTALRKFSKLTVSLSDYPEFEISIDEGNTRFWYMALDACERDITDSTVEFIELDFSWTNPGGYFQQQFSKDRQGILEVHLTFVPFLTIMVFAYIVSVVQLVRSQSFHLLVRVFYGSLVVYWLSRFLELIHLLVYGSDGVGIPFFDSLSVGLKLLADFLMIVLLYLIASGWTITTSYIRYFRPIIGVWVFLGVFYIALFIWAELEMLFVVSTEDYVYDTVPGIIITILRVPLLVFFEFVLFKSHQEETNSVKKLFYKVIGVLYGLWYIALPIIVSISFAIPTVHRAKWTEGISLTVDLISYGVMFVLLWYQLARKYFQLSTQTSTTGSAYETL</sequence>
<feature type="transmembrane region" description="Helical" evidence="1">
    <location>
        <begin position="367"/>
        <end position="393"/>
    </location>
</feature>
<feature type="domain" description="GPR180/TMEM145 transmembrane" evidence="2">
    <location>
        <begin position="199"/>
        <end position="417"/>
    </location>
</feature>
<reference evidence="3 4" key="1">
    <citation type="journal article" date="2018" name="BMC Genomics">
        <title>The genome of Naegleria lovaniensis, the basis for a comparative approach to unravel pathogenicity factors of the human pathogenic amoeba N. fowleri.</title>
        <authorList>
            <person name="Liechti N."/>
            <person name="Schurch N."/>
            <person name="Bruggmann R."/>
            <person name="Wittwer M."/>
        </authorList>
    </citation>
    <scope>NUCLEOTIDE SEQUENCE [LARGE SCALE GENOMIC DNA]</scope>
    <source>
        <strain evidence="3 4">ATCC 30569</strain>
    </source>
</reference>
<feature type="transmembrane region" description="Helical" evidence="1">
    <location>
        <begin position="335"/>
        <end position="355"/>
    </location>
</feature>
<evidence type="ECO:0000259" key="2">
    <source>
        <dbReference type="Pfam" id="PF10192"/>
    </source>
</evidence>
<feature type="transmembrane region" description="Helical" evidence="1">
    <location>
        <begin position="260"/>
        <end position="281"/>
    </location>
</feature>
<evidence type="ECO:0000256" key="1">
    <source>
        <dbReference type="SAM" id="Phobius"/>
    </source>
</evidence>
<feature type="transmembrane region" description="Helical" evidence="1">
    <location>
        <begin position="405"/>
        <end position="423"/>
    </location>
</feature>
<keyword evidence="1" id="KW-0472">Membrane</keyword>
<dbReference type="InterPro" id="IPR019336">
    <property type="entry name" value="GPR180/TMEM145_TM"/>
</dbReference>
<dbReference type="RefSeq" id="XP_044545529.1">
    <property type="nucleotide sequence ID" value="XM_044698484.1"/>
</dbReference>
<proteinExistence type="predicted"/>
<dbReference type="PANTHER" id="PTHR23252">
    <property type="entry name" value="INTIMAL THICKNESS RECEPTOR-RELATED"/>
    <property type="match status" value="1"/>
</dbReference>
<feature type="transmembrane region" description="Helical" evidence="1">
    <location>
        <begin position="196"/>
        <end position="215"/>
    </location>
</feature>
<dbReference type="PANTHER" id="PTHR23252:SF24">
    <property type="entry name" value="TRANSMEMBRANE PROTEIN 145"/>
    <property type="match status" value="1"/>
</dbReference>
<gene>
    <name evidence="3" type="ORF">C9374_008410</name>
</gene>
<protein>
    <recommendedName>
        <fullName evidence="2">GPR180/TMEM145 transmembrane domain-containing protein</fullName>
    </recommendedName>
</protein>
<dbReference type="GO" id="GO:0007186">
    <property type="term" value="P:G protein-coupled receptor signaling pathway"/>
    <property type="evidence" value="ECO:0007669"/>
    <property type="project" value="InterPro"/>
</dbReference>
<evidence type="ECO:0000313" key="3">
    <source>
        <dbReference type="EMBL" id="KAG2378267.1"/>
    </source>
</evidence>
<dbReference type="EMBL" id="PYSW02000034">
    <property type="protein sequence ID" value="KAG2378267.1"/>
    <property type="molecule type" value="Genomic_DNA"/>
</dbReference>
<dbReference type="GO" id="GO:0019236">
    <property type="term" value="P:response to pheromone"/>
    <property type="evidence" value="ECO:0007669"/>
    <property type="project" value="InterPro"/>
</dbReference>
<dbReference type="Proteomes" id="UP000816034">
    <property type="component" value="Unassembled WGS sequence"/>
</dbReference>